<accession>A0A1Q3D862</accession>
<reference evidence="2" key="1">
    <citation type="submission" date="2016-04" db="EMBL/GenBank/DDBJ databases">
        <title>Cephalotus genome sequencing.</title>
        <authorList>
            <person name="Fukushima K."/>
            <person name="Hasebe M."/>
            <person name="Fang X."/>
        </authorList>
    </citation>
    <scope>NUCLEOTIDE SEQUENCE [LARGE SCALE GENOMIC DNA]</scope>
    <source>
        <strain evidence="2">cv. St1</strain>
    </source>
</reference>
<keyword evidence="2" id="KW-1185">Reference proteome</keyword>
<evidence type="ECO:0000313" key="2">
    <source>
        <dbReference type="Proteomes" id="UP000187406"/>
    </source>
</evidence>
<sequence length="120" mass="13792">MMELQIDKKFFKFTGNSTTTAPLQFHSLCRLTNIDGVAALFQLEVHSMVPNQPVYSNSQLSNLLEVLAKILDTPQGLPPPCFHDHAIHLQPRTQPINVHPYRYPHFQNNEIERLVTEMLK</sequence>
<proteinExistence type="predicted"/>
<evidence type="ECO:0000313" key="1">
    <source>
        <dbReference type="EMBL" id="GAV88621.1"/>
    </source>
</evidence>
<gene>
    <name evidence="1" type="ORF">CFOL_v3_32043</name>
</gene>
<dbReference type="InParanoid" id="A0A1Q3D862"/>
<name>A0A1Q3D862_CEPFO</name>
<dbReference type="InterPro" id="IPR043502">
    <property type="entry name" value="DNA/RNA_pol_sf"/>
</dbReference>
<dbReference type="EMBL" id="BDDD01004994">
    <property type="protein sequence ID" value="GAV88621.1"/>
    <property type="molecule type" value="Genomic_DNA"/>
</dbReference>
<protein>
    <submittedName>
        <fullName evidence="1">Uncharacterized protein</fullName>
    </submittedName>
</protein>
<dbReference type="Proteomes" id="UP000187406">
    <property type="component" value="Unassembled WGS sequence"/>
</dbReference>
<dbReference type="SUPFAM" id="SSF56672">
    <property type="entry name" value="DNA/RNA polymerases"/>
    <property type="match status" value="1"/>
</dbReference>
<organism evidence="1 2">
    <name type="scientific">Cephalotus follicularis</name>
    <name type="common">Albany pitcher plant</name>
    <dbReference type="NCBI Taxonomy" id="3775"/>
    <lineage>
        <taxon>Eukaryota</taxon>
        <taxon>Viridiplantae</taxon>
        <taxon>Streptophyta</taxon>
        <taxon>Embryophyta</taxon>
        <taxon>Tracheophyta</taxon>
        <taxon>Spermatophyta</taxon>
        <taxon>Magnoliopsida</taxon>
        <taxon>eudicotyledons</taxon>
        <taxon>Gunneridae</taxon>
        <taxon>Pentapetalae</taxon>
        <taxon>rosids</taxon>
        <taxon>fabids</taxon>
        <taxon>Oxalidales</taxon>
        <taxon>Cephalotaceae</taxon>
        <taxon>Cephalotus</taxon>
    </lineage>
</organism>
<comment type="caution">
    <text evidence="1">The sequence shown here is derived from an EMBL/GenBank/DDBJ whole genome shotgun (WGS) entry which is preliminary data.</text>
</comment>
<dbReference type="OrthoDB" id="1749611at2759"/>
<dbReference type="AlphaFoldDB" id="A0A1Q3D862"/>